<comment type="caution">
    <text evidence="11">The sequence shown here is derived from an EMBL/GenBank/DDBJ whole genome shotgun (WGS) entry which is preliminary data.</text>
</comment>
<dbReference type="PIRSF" id="PIRSF000498">
    <property type="entry name" value="Riboflavin_syn_A"/>
    <property type="match status" value="1"/>
</dbReference>
<dbReference type="NCBIfam" id="TIGR00187">
    <property type="entry name" value="ribE"/>
    <property type="match status" value="1"/>
</dbReference>
<comment type="catalytic activity">
    <reaction evidence="1">
        <text>2 6,7-dimethyl-8-(1-D-ribityl)lumazine + H(+) = 5-amino-6-(D-ribitylamino)uracil + riboflavin</text>
        <dbReference type="Rhea" id="RHEA:20772"/>
        <dbReference type="ChEBI" id="CHEBI:15378"/>
        <dbReference type="ChEBI" id="CHEBI:15934"/>
        <dbReference type="ChEBI" id="CHEBI:57986"/>
        <dbReference type="ChEBI" id="CHEBI:58201"/>
        <dbReference type="EC" id="2.5.1.9"/>
    </reaction>
</comment>
<protein>
    <recommendedName>
        <fullName evidence="5 9">Riboflavin synthase</fullName>
        <ecNumber evidence="4 9">2.5.1.9</ecNumber>
    </recommendedName>
</protein>
<gene>
    <name evidence="11" type="ORF">C8D82_11387</name>
</gene>
<comment type="pathway">
    <text evidence="3">Cofactor biosynthesis; riboflavin biosynthesis; riboflavin from 2-hydroxy-3-oxobutyl phosphate and 5-amino-6-(D-ribitylamino)uracil: step 2/2.</text>
</comment>
<comment type="function">
    <text evidence="2">Catalyzes the dismutation of two molecules of 6,7-dimethyl-8-ribityllumazine, resulting in the formation of riboflavin and 5-amino-6-(D-ribitylamino)uracil.</text>
</comment>
<evidence type="ECO:0000256" key="4">
    <source>
        <dbReference type="ARBA" id="ARBA00012827"/>
    </source>
</evidence>
<dbReference type="InterPro" id="IPR026017">
    <property type="entry name" value="Lumazine-bd_dom"/>
</dbReference>
<dbReference type="InterPro" id="IPR001783">
    <property type="entry name" value="Lumazine-bd"/>
</dbReference>
<dbReference type="InterPro" id="IPR017938">
    <property type="entry name" value="Riboflavin_synthase-like_b-brl"/>
</dbReference>
<keyword evidence="7" id="KW-0808">Transferase</keyword>
<dbReference type="PROSITE" id="PS51177">
    <property type="entry name" value="LUMAZINE_BIND"/>
    <property type="match status" value="2"/>
</dbReference>
<dbReference type="NCBIfam" id="NF006767">
    <property type="entry name" value="PRK09289.1"/>
    <property type="match status" value="1"/>
</dbReference>
<feature type="repeat" description="Lumazine-binding" evidence="10">
    <location>
        <begin position="1"/>
        <end position="93"/>
    </location>
</feature>
<dbReference type="EC" id="2.5.1.9" evidence="4 9"/>
<dbReference type="GO" id="GO:0004746">
    <property type="term" value="F:riboflavin synthase activity"/>
    <property type="evidence" value="ECO:0007669"/>
    <property type="project" value="UniProtKB-UniRule"/>
</dbReference>
<evidence type="ECO:0000256" key="6">
    <source>
        <dbReference type="ARBA" id="ARBA00022619"/>
    </source>
</evidence>
<evidence type="ECO:0000256" key="1">
    <source>
        <dbReference type="ARBA" id="ARBA00000968"/>
    </source>
</evidence>
<dbReference type="CDD" id="cd00402">
    <property type="entry name" value="Riboflavin_synthase_like"/>
    <property type="match status" value="1"/>
</dbReference>
<dbReference type="Proteomes" id="UP000245959">
    <property type="component" value="Unassembled WGS sequence"/>
</dbReference>
<evidence type="ECO:0000313" key="12">
    <source>
        <dbReference type="Proteomes" id="UP000245959"/>
    </source>
</evidence>
<organism evidence="11 12">
    <name type="scientific">Victivallis vadensis</name>
    <dbReference type="NCBI Taxonomy" id="172901"/>
    <lineage>
        <taxon>Bacteria</taxon>
        <taxon>Pseudomonadati</taxon>
        <taxon>Lentisphaerota</taxon>
        <taxon>Lentisphaeria</taxon>
        <taxon>Victivallales</taxon>
        <taxon>Victivallaceae</taxon>
        <taxon>Victivallis</taxon>
    </lineage>
</organism>
<dbReference type="OrthoDB" id="9788537at2"/>
<dbReference type="SUPFAM" id="SSF63380">
    <property type="entry name" value="Riboflavin synthase domain-like"/>
    <property type="match status" value="2"/>
</dbReference>
<dbReference type="EMBL" id="QEKH01000013">
    <property type="protein sequence ID" value="PVY41614.1"/>
    <property type="molecule type" value="Genomic_DNA"/>
</dbReference>
<dbReference type="FunFam" id="2.40.30.20:FF:000004">
    <property type="entry name" value="Riboflavin synthase, alpha subunit"/>
    <property type="match status" value="1"/>
</dbReference>
<dbReference type="InterPro" id="IPR023366">
    <property type="entry name" value="ATP_synth_asu-like_sf"/>
</dbReference>
<evidence type="ECO:0000256" key="3">
    <source>
        <dbReference type="ARBA" id="ARBA00004887"/>
    </source>
</evidence>
<dbReference type="Gene3D" id="2.40.30.20">
    <property type="match status" value="2"/>
</dbReference>
<accession>A0A2U1AYV0</accession>
<evidence type="ECO:0000313" key="11">
    <source>
        <dbReference type="EMBL" id="PVY41614.1"/>
    </source>
</evidence>
<dbReference type="RefSeq" id="WP_116884034.1">
    <property type="nucleotide sequence ID" value="NZ_CABMMC010000091.1"/>
</dbReference>
<dbReference type="PANTHER" id="PTHR21098:SF12">
    <property type="entry name" value="RIBOFLAVIN SYNTHASE"/>
    <property type="match status" value="1"/>
</dbReference>
<reference evidence="11 12" key="1">
    <citation type="submission" date="2018-04" db="EMBL/GenBank/DDBJ databases">
        <title>Genomic Encyclopedia of Type Strains, Phase IV (KMG-IV): sequencing the most valuable type-strain genomes for metagenomic binning, comparative biology and taxonomic classification.</title>
        <authorList>
            <person name="Goeker M."/>
        </authorList>
    </citation>
    <scope>NUCLEOTIDE SEQUENCE [LARGE SCALE GENOMIC DNA]</scope>
    <source>
        <strain evidence="11 12">DSM 14823</strain>
    </source>
</reference>
<sequence>MFTGLVETVGTLCGRGAERLRIRPAKKLEALRYGESVAVNGCCLTLERELPDGTLEFYTLSETLKRTNLGLLPVGAKLNMERALRLGDRLGGHIVSGHVDATAEVISYSKRADGDYELKLTLPASLAREVVEKGSVAIDGVSLTVVEVGETHFTVHLIPVTRSDTALADREPGSTVNLEGDVIGKYVIRQLEFRSGAPERRESSISMDTLREAGFL</sequence>
<evidence type="ECO:0000256" key="5">
    <source>
        <dbReference type="ARBA" id="ARBA00013950"/>
    </source>
</evidence>
<evidence type="ECO:0000256" key="9">
    <source>
        <dbReference type="NCBIfam" id="TIGR00187"/>
    </source>
</evidence>
<dbReference type="AlphaFoldDB" id="A0A2U1AYV0"/>
<dbReference type="Pfam" id="PF00677">
    <property type="entry name" value="Lum_binding"/>
    <property type="match status" value="2"/>
</dbReference>
<name>A0A2U1AYV0_9BACT</name>
<keyword evidence="12" id="KW-1185">Reference proteome</keyword>
<evidence type="ECO:0000256" key="2">
    <source>
        <dbReference type="ARBA" id="ARBA00002803"/>
    </source>
</evidence>
<evidence type="ECO:0000256" key="7">
    <source>
        <dbReference type="ARBA" id="ARBA00022679"/>
    </source>
</evidence>
<dbReference type="GO" id="GO:0009231">
    <property type="term" value="P:riboflavin biosynthetic process"/>
    <property type="evidence" value="ECO:0007669"/>
    <property type="project" value="UniProtKB-KW"/>
</dbReference>
<keyword evidence="8" id="KW-0677">Repeat</keyword>
<dbReference type="GeneID" id="78295342"/>
<keyword evidence="6" id="KW-0686">Riboflavin biosynthesis</keyword>
<evidence type="ECO:0000256" key="10">
    <source>
        <dbReference type="PROSITE-ProRule" id="PRU00524"/>
    </source>
</evidence>
<evidence type="ECO:0000256" key="8">
    <source>
        <dbReference type="ARBA" id="ARBA00022737"/>
    </source>
</evidence>
<feature type="repeat" description="Lumazine-binding" evidence="10">
    <location>
        <begin position="94"/>
        <end position="191"/>
    </location>
</feature>
<dbReference type="PANTHER" id="PTHR21098">
    <property type="entry name" value="RIBOFLAVIN SYNTHASE ALPHA CHAIN"/>
    <property type="match status" value="1"/>
</dbReference>
<proteinExistence type="predicted"/>